<sequence length="192" mass="20605">MQSIIEITVEHLERSGPAWGAPLHTSNSDEPRTAAIGLFPSGGLELLPDITDPYSPAQGGFAKALIPLYGGIRRDALVALLRRLVPDLGTILDGAEDGAFTKEALELLENIRTEAGRRGFGEDGAASIEHFHYYVGDTVSDLGIAPDTTDDDLARIEATLRANAIAQEVMLVGNVRAFLREVRENAAEIENA</sequence>
<reference evidence="1" key="2">
    <citation type="submission" date="2020-09" db="EMBL/GenBank/DDBJ databases">
        <authorList>
            <person name="Sun Q."/>
            <person name="Zhou Y."/>
        </authorList>
    </citation>
    <scope>NUCLEOTIDE SEQUENCE</scope>
    <source>
        <strain evidence="1">CGMCC 1.15367</strain>
    </source>
</reference>
<evidence type="ECO:0000313" key="1">
    <source>
        <dbReference type="EMBL" id="GGE16656.1"/>
    </source>
</evidence>
<dbReference type="Proteomes" id="UP000644699">
    <property type="component" value="Unassembled WGS sequence"/>
</dbReference>
<dbReference type="AlphaFoldDB" id="A0A916ZX62"/>
<comment type="caution">
    <text evidence="1">The sequence shown here is derived from an EMBL/GenBank/DDBJ whole genome shotgun (WGS) entry which is preliminary data.</text>
</comment>
<dbReference type="RefSeq" id="WP_019996285.1">
    <property type="nucleotide sequence ID" value="NZ_BMIQ01000007.1"/>
</dbReference>
<name>A0A916ZX62_9HYPH</name>
<gene>
    <name evidence="1" type="ORF">GCM10011390_39660</name>
</gene>
<protein>
    <submittedName>
        <fullName evidence="1">Uncharacterized protein</fullName>
    </submittedName>
</protein>
<evidence type="ECO:0000313" key="2">
    <source>
        <dbReference type="Proteomes" id="UP000644699"/>
    </source>
</evidence>
<keyword evidence="2" id="KW-1185">Reference proteome</keyword>
<proteinExistence type="predicted"/>
<accession>A0A916ZX62</accession>
<organism evidence="1 2">
    <name type="scientific">Aureimonas endophytica</name>
    <dbReference type="NCBI Taxonomy" id="2027858"/>
    <lineage>
        <taxon>Bacteria</taxon>
        <taxon>Pseudomonadati</taxon>
        <taxon>Pseudomonadota</taxon>
        <taxon>Alphaproteobacteria</taxon>
        <taxon>Hyphomicrobiales</taxon>
        <taxon>Aurantimonadaceae</taxon>
        <taxon>Aureimonas</taxon>
    </lineage>
</organism>
<reference evidence="1" key="1">
    <citation type="journal article" date="2014" name="Int. J. Syst. Evol. Microbiol.">
        <title>Complete genome sequence of Corynebacterium casei LMG S-19264T (=DSM 44701T), isolated from a smear-ripened cheese.</title>
        <authorList>
            <consortium name="US DOE Joint Genome Institute (JGI-PGF)"/>
            <person name="Walter F."/>
            <person name="Albersmeier A."/>
            <person name="Kalinowski J."/>
            <person name="Ruckert C."/>
        </authorList>
    </citation>
    <scope>NUCLEOTIDE SEQUENCE</scope>
    <source>
        <strain evidence="1">CGMCC 1.15367</strain>
    </source>
</reference>
<dbReference type="EMBL" id="BMIQ01000007">
    <property type="protein sequence ID" value="GGE16656.1"/>
    <property type="molecule type" value="Genomic_DNA"/>
</dbReference>